<dbReference type="Pfam" id="PF01408">
    <property type="entry name" value="GFO_IDH_MocA"/>
    <property type="match status" value="1"/>
</dbReference>
<reference evidence="4" key="1">
    <citation type="journal article" date="2019" name="Int. J. Syst. Evol. Microbiol.">
        <title>The Global Catalogue of Microorganisms (GCM) 10K type strain sequencing project: providing services to taxonomists for standard genome sequencing and annotation.</title>
        <authorList>
            <consortium name="The Broad Institute Genomics Platform"/>
            <consortium name="The Broad Institute Genome Sequencing Center for Infectious Disease"/>
            <person name="Wu L."/>
            <person name="Ma J."/>
        </authorList>
    </citation>
    <scope>NUCLEOTIDE SEQUENCE [LARGE SCALE GENOMIC DNA]</scope>
    <source>
        <strain evidence="4">NBRC 108565</strain>
    </source>
</reference>
<proteinExistence type="predicted"/>
<dbReference type="Proteomes" id="UP001321475">
    <property type="component" value="Chromosome"/>
</dbReference>
<keyword evidence="4" id="KW-1185">Reference proteome</keyword>
<dbReference type="PANTHER" id="PTHR43818:SF11">
    <property type="entry name" value="BCDNA.GH03377"/>
    <property type="match status" value="1"/>
</dbReference>
<name>A0ABM8G056_9CELL</name>
<feature type="domain" description="Gfo/Idh/MocA-like oxidoreductase N-terminal" evidence="2">
    <location>
        <begin position="14"/>
        <end position="145"/>
    </location>
</feature>
<organism evidence="3 4">
    <name type="scientific">Paraoerskovia sediminicola</name>
    <dbReference type="NCBI Taxonomy" id="1138587"/>
    <lineage>
        <taxon>Bacteria</taxon>
        <taxon>Bacillati</taxon>
        <taxon>Actinomycetota</taxon>
        <taxon>Actinomycetes</taxon>
        <taxon>Micrococcales</taxon>
        <taxon>Cellulomonadaceae</taxon>
        <taxon>Paraoerskovia</taxon>
    </lineage>
</organism>
<dbReference type="InterPro" id="IPR050463">
    <property type="entry name" value="Gfo/Idh/MocA_oxidrdct_glycsds"/>
</dbReference>
<accession>A0ABM8G056</accession>
<evidence type="ECO:0000313" key="4">
    <source>
        <dbReference type="Proteomes" id="UP001321475"/>
    </source>
</evidence>
<gene>
    <name evidence="3" type="ORF">GCM10025865_06560</name>
</gene>
<dbReference type="EMBL" id="AP027729">
    <property type="protein sequence ID" value="BDZ41357.1"/>
    <property type="molecule type" value="Genomic_DNA"/>
</dbReference>
<sequence>MQQPTRSTHQTRRLRYAVVGTGHRAQMYVEALCGPHADVGEIVAWCEPNPVRAAYYDDLVAKAAPAWSGPDGVTPVTYLPADLERMIAERQVDRVIVTTPDALHASVVSRALRAGADVILEKPMTISDDGCREIAAALAETGRDLVLTFNYRYSPRNTALREVIASGRSAR</sequence>
<dbReference type="PANTHER" id="PTHR43818">
    <property type="entry name" value="BCDNA.GH03377"/>
    <property type="match status" value="1"/>
</dbReference>
<dbReference type="InterPro" id="IPR036291">
    <property type="entry name" value="NAD(P)-bd_dom_sf"/>
</dbReference>
<dbReference type="RefSeq" id="WP_350227663.1">
    <property type="nucleotide sequence ID" value="NZ_AP027729.1"/>
</dbReference>
<dbReference type="SUPFAM" id="SSF51735">
    <property type="entry name" value="NAD(P)-binding Rossmann-fold domains"/>
    <property type="match status" value="1"/>
</dbReference>
<evidence type="ECO:0000259" key="2">
    <source>
        <dbReference type="Pfam" id="PF01408"/>
    </source>
</evidence>
<keyword evidence="1" id="KW-0560">Oxidoreductase</keyword>
<dbReference type="InterPro" id="IPR000683">
    <property type="entry name" value="Gfo/Idh/MocA-like_OxRdtase_N"/>
</dbReference>
<evidence type="ECO:0000256" key="1">
    <source>
        <dbReference type="ARBA" id="ARBA00023002"/>
    </source>
</evidence>
<dbReference type="Gene3D" id="3.40.50.720">
    <property type="entry name" value="NAD(P)-binding Rossmann-like Domain"/>
    <property type="match status" value="1"/>
</dbReference>
<evidence type="ECO:0000313" key="3">
    <source>
        <dbReference type="EMBL" id="BDZ41357.1"/>
    </source>
</evidence>
<protein>
    <recommendedName>
        <fullName evidence="2">Gfo/Idh/MocA-like oxidoreductase N-terminal domain-containing protein</fullName>
    </recommendedName>
</protein>